<dbReference type="InterPro" id="IPR023230">
    <property type="entry name" value="Glyco_hydro_2_CS"/>
</dbReference>
<evidence type="ECO:0000256" key="8">
    <source>
        <dbReference type="RuleBase" id="RU361154"/>
    </source>
</evidence>
<dbReference type="InterPro" id="IPR013783">
    <property type="entry name" value="Ig-like_fold"/>
</dbReference>
<evidence type="ECO:0000256" key="2">
    <source>
        <dbReference type="ARBA" id="ARBA00007401"/>
    </source>
</evidence>
<evidence type="ECO:0000256" key="4">
    <source>
        <dbReference type="ARBA" id="ARBA00013303"/>
    </source>
</evidence>
<dbReference type="PANTHER" id="PTHR46323">
    <property type="entry name" value="BETA-GALACTOSIDASE"/>
    <property type="match status" value="1"/>
</dbReference>
<name>A0A0C5GSQ2_9BACL</name>
<dbReference type="SMART" id="SM01038">
    <property type="entry name" value="Bgal_small_N"/>
    <property type="match status" value="1"/>
</dbReference>
<evidence type="ECO:0000256" key="5">
    <source>
        <dbReference type="ARBA" id="ARBA00022801"/>
    </source>
</evidence>
<dbReference type="InterPro" id="IPR036156">
    <property type="entry name" value="Beta-gal/glucu_dom_sf"/>
</dbReference>
<evidence type="ECO:0000256" key="6">
    <source>
        <dbReference type="ARBA" id="ARBA00023295"/>
    </source>
</evidence>
<dbReference type="PANTHER" id="PTHR46323:SF2">
    <property type="entry name" value="BETA-GALACTOSIDASE"/>
    <property type="match status" value="1"/>
</dbReference>
<keyword evidence="6 8" id="KW-0326">Glycosidase</keyword>
<dbReference type="GO" id="GO:0005990">
    <property type="term" value="P:lactose catabolic process"/>
    <property type="evidence" value="ECO:0007669"/>
    <property type="project" value="TreeGrafter"/>
</dbReference>
<dbReference type="SUPFAM" id="SSF49785">
    <property type="entry name" value="Galactose-binding domain-like"/>
    <property type="match status" value="1"/>
</dbReference>
<dbReference type="InterPro" id="IPR004199">
    <property type="entry name" value="B-gal_small/dom_5"/>
</dbReference>
<dbReference type="Pfam" id="PF02836">
    <property type="entry name" value="Glyco_hydro_2_C"/>
    <property type="match status" value="1"/>
</dbReference>
<reference evidence="10" key="1">
    <citation type="submission" date="2015-01" db="EMBL/GenBank/DDBJ databases">
        <authorList>
            <person name="Jiang Z."/>
            <person name="Yan Q."/>
            <person name="Chen Z."/>
            <person name="Liu Y."/>
        </authorList>
    </citation>
    <scope>NUCLEOTIDE SEQUENCE</scope>
    <source>
        <strain evidence="10">CAU904</strain>
    </source>
</reference>
<keyword evidence="11" id="KW-0002">3D-structure</keyword>
<dbReference type="PRINTS" id="PR00132">
    <property type="entry name" value="GLHYDRLASE2"/>
</dbReference>
<dbReference type="Gene3D" id="2.60.120.260">
    <property type="entry name" value="Galactose-binding domain-like"/>
    <property type="match status" value="1"/>
</dbReference>
<sequence>MELNREWENLSCLHIGRLPARASYIPYESAMTARTGKRGRSPHVQTLNGNWKFRYYRSVREVDSHFYETETDVSGWDDLIVPSCWQTNGYDQLHYTNVNYPIPYDPPFVPDDNPAGTYVRDFNLPEAWTKKQTRIVFEGVNACFYLWVNGRFVGYSQGSRIPAEFDLTPFVAAGRNRLAVLVLKWCDGTYLEDQDVWRFSGIYRDVYLLSRDNTHIRDVFNQPLLSDDLSEGKLRSEIETTGSLTIQAELRDPAGKLIGQKEAQIDGKGAMELDVPQPQLWNAEQPRLYELILTAGQEVLRFRVGFKKVEITDGIFRINGRAVKLKGVNRHDSHPELGQTIPVNHMIADLKLMKRHNINTIRTSHYPNDPKFLDLCDEFGFYIIDEADLECHGVTRTGELEAGAFHKLSNNPDWKEAFVERAVRMVERDKNHASVIIWSMGNESGYGDNHIAMAEWTKARDASRLVHYEGADPRYYSNSDTSCLDLDSRMYPSVKEIERYALDENSTKPLFLCEYSHAMGNGPGDLQDYWNVIYRYPKLMGGCVWEWCDHGIAAETPDGQRYYAYGGDFGDQPNDRNFCIDGLVFPDRRPHTGLLELKQVIAPVLIEAEDVAQGRFRVLNRYDFSNLSHLAVSWKLEQEGDVLQQGRSGLLTAAPGETEIISLPYDLTVAQEEGTGPLTLTCSVRQQLDTPWAEEGYEIAFYQFELPGATSALAHEKLQSEEYAGFMTIDEQDGMLTVRGFDFEHVFDLKKGMPQQVSKHGVPLLASLARFNIWRAPMDNDMNIRKEWEAAGLDHAAMKVYRSHWEQKPDASVEIHVDFSLASYIFEPFVRGNAVWTVGVSGEIQLKVHAEVRENLPFLPRFGLELTMPKGTEEIEYYGYGPHESYIDKRASVRKGKYLLSVDDMFENYVMPQETGSRYGTEWAIASTVQGMGLKFTAAQPFSFQALHYTAEDLTAAQHTYELKRRPETIVTLDYQMSGTGSGSCGPQLAEPYRFTEKSFDFELTIQPIFKEEE</sequence>
<dbReference type="InterPro" id="IPR014718">
    <property type="entry name" value="GH-type_carb-bd"/>
</dbReference>
<dbReference type="EC" id="3.2.1.23" evidence="3 8"/>
<dbReference type="InterPro" id="IPR032312">
    <property type="entry name" value="LacZ_4"/>
</dbReference>
<dbReference type="Gene3D" id="2.70.98.10">
    <property type="match status" value="1"/>
</dbReference>
<feature type="domain" description="Beta galactosidase small chain/" evidence="9">
    <location>
        <begin position="737"/>
        <end position="1007"/>
    </location>
</feature>
<dbReference type="InterPro" id="IPR011013">
    <property type="entry name" value="Gal_mutarotase_sf_dom"/>
</dbReference>
<dbReference type="Pfam" id="PF16353">
    <property type="entry name" value="LacZ_4"/>
    <property type="match status" value="1"/>
</dbReference>
<dbReference type="Pfam" id="PF02837">
    <property type="entry name" value="Glyco_hydro_2_N"/>
    <property type="match status" value="1"/>
</dbReference>
<dbReference type="SUPFAM" id="SSF49303">
    <property type="entry name" value="beta-Galactosidase/glucuronidase domain"/>
    <property type="match status" value="2"/>
</dbReference>
<keyword evidence="5 8" id="KW-0378">Hydrolase</keyword>
<dbReference type="InterPro" id="IPR006104">
    <property type="entry name" value="Glyco_hydro_2_N"/>
</dbReference>
<dbReference type="PDB" id="9M0E">
    <property type="method" value="EM"/>
    <property type="resolution" value="2.80 A"/>
    <property type="chains" value="A/B/C/D/E/F=1-1014"/>
</dbReference>
<dbReference type="EMBL" id="KP714731">
    <property type="protein sequence ID" value="AJP16550.1"/>
    <property type="molecule type" value="Genomic_DNA"/>
</dbReference>
<dbReference type="GO" id="GO:0030246">
    <property type="term" value="F:carbohydrate binding"/>
    <property type="evidence" value="ECO:0007669"/>
    <property type="project" value="InterPro"/>
</dbReference>
<comment type="catalytic activity">
    <reaction evidence="1 8">
        <text>Hydrolysis of terminal non-reducing beta-D-galactose residues in beta-D-galactosides.</text>
        <dbReference type="EC" id="3.2.1.23"/>
    </reaction>
</comment>
<dbReference type="SMR" id="A0A0C5GSQ2"/>
<evidence type="ECO:0000256" key="3">
    <source>
        <dbReference type="ARBA" id="ARBA00012756"/>
    </source>
</evidence>
<dbReference type="GO" id="GO:0004565">
    <property type="term" value="F:beta-galactosidase activity"/>
    <property type="evidence" value="ECO:0007669"/>
    <property type="project" value="UniProtKB-EC"/>
</dbReference>
<evidence type="ECO:0000256" key="1">
    <source>
        <dbReference type="ARBA" id="ARBA00001412"/>
    </source>
</evidence>
<accession>A0A0C5GSQ2</accession>
<organism evidence="10">
    <name type="scientific">Paenibacillus barengoltzii</name>
    <dbReference type="NCBI Taxonomy" id="343517"/>
    <lineage>
        <taxon>Bacteria</taxon>
        <taxon>Bacillati</taxon>
        <taxon>Bacillota</taxon>
        <taxon>Bacilli</taxon>
        <taxon>Bacillales</taxon>
        <taxon>Paenibacillaceae</taxon>
        <taxon>Paenibacillus</taxon>
    </lineage>
</organism>
<dbReference type="InterPro" id="IPR017853">
    <property type="entry name" value="GH"/>
</dbReference>
<dbReference type="AlphaFoldDB" id="A0A0C5GSQ2"/>
<evidence type="ECO:0007829" key="11">
    <source>
        <dbReference type="PDB" id="9M0E"/>
    </source>
</evidence>
<dbReference type="PROSITE" id="PS00608">
    <property type="entry name" value="GLYCOSYL_HYDROL_F2_2"/>
    <property type="match status" value="1"/>
</dbReference>
<proteinExistence type="evidence at protein level"/>
<dbReference type="InterPro" id="IPR006103">
    <property type="entry name" value="Glyco_hydro_2_cat"/>
</dbReference>
<dbReference type="InterPro" id="IPR023232">
    <property type="entry name" value="Glyco_hydro_2_AS"/>
</dbReference>
<protein>
    <recommendedName>
        <fullName evidence="4 8">Beta-galactosidase</fullName>
        <ecNumber evidence="3 8">3.2.1.23</ecNumber>
    </recommendedName>
    <alternativeName>
        <fullName evidence="7 8">Lactase</fullName>
    </alternativeName>
</protein>
<evidence type="ECO:0000256" key="7">
    <source>
        <dbReference type="ARBA" id="ARBA00032230"/>
    </source>
</evidence>
<dbReference type="Pfam" id="PF02929">
    <property type="entry name" value="Bgal_small_N"/>
    <property type="match status" value="1"/>
</dbReference>
<dbReference type="FunFam" id="3.20.20.80:FF:000018">
    <property type="entry name" value="Beta-galactosidase"/>
    <property type="match status" value="1"/>
</dbReference>
<dbReference type="SUPFAM" id="SSF74650">
    <property type="entry name" value="Galactose mutarotase-like"/>
    <property type="match status" value="1"/>
</dbReference>
<dbReference type="InterPro" id="IPR006101">
    <property type="entry name" value="Glyco_hydro_2"/>
</dbReference>
<dbReference type="SUPFAM" id="SSF51445">
    <property type="entry name" value="(Trans)glycosidases"/>
    <property type="match status" value="1"/>
</dbReference>
<dbReference type="Gene3D" id="3.20.20.80">
    <property type="entry name" value="Glycosidases"/>
    <property type="match status" value="1"/>
</dbReference>
<evidence type="ECO:0000259" key="9">
    <source>
        <dbReference type="SMART" id="SM01038"/>
    </source>
</evidence>
<dbReference type="GO" id="GO:0009341">
    <property type="term" value="C:beta-galactosidase complex"/>
    <property type="evidence" value="ECO:0007669"/>
    <property type="project" value="InterPro"/>
</dbReference>
<dbReference type="PROSITE" id="PS00719">
    <property type="entry name" value="GLYCOSYL_HYDROL_F2_1"/>
    <property type="match status" value="1"/>
</dbReference>
<dbReference type="EMDB" id="EMD-63544"/>
<dbReference type="InterPro" id="IPR008979">
    <property type="entry name" value="Galactose-bd-like_sf"/>
</dbReference>
<dbReference type="Pfam" id="PF00703">
    <property type="entry name" value="Glyco_hydro_2"/>
    <property type="match status" value="1"/>
</dbReference>
<reference evidence="11" key="2">
    <citation type="journal article" date="2025" name="Food Chem.">
        <title>Enhancing the synthesis efficiency of galacto-oligosaccharides of a beta-galactosidase from Paenibacillus barengoltzii by engineering the active and distal sites.</title>
        <authorList>
            <person name="Yu H."/>
            <person name="Wang Y."/>
            <person name="Yang Z."/>
            <person name="Ying J."/>
            <person name="Guan F."/>
            <person name="Liu B."/>
            <person name="Miao M."/>
            <person name="Mohamed A."/>
            <person name="Wei X."/>
            <person name="Yang Y."/>
            <person name="Liu X."/>
            <person name="Sun L."/>
            <person name="Jiang Z."/>
            <person name="Yang S."/>
            <person name="Xin F."/>
        </authorList>
    </citation>
    <scope>STRUCTURE BY ELECTRON MICROSCOPY (2.80 ANGSTROMS)</scope>
</reference>
<dbReference type="Gene3D" id="2.60.40.10">
    <property type="entry name" value="Immunoglobulins"/>
    <property type="match status" value="2"/>
</dbReference>
<evidence type="ECO:0000313" key="10">
    <source>
        <dbReference type="EMBL" id="AJP16550.1"/>
    </source>
</evidence>
<dbReference type="InterPro" id="IPR050347">
    <property type="entry name" value="Bact_Beta-galactosidase"/>
</dbReference>
<comment type="similarity">
    <text evidence="2 8">Belongs to the glycosyl hydrolase 2 family.</text>
</comment>
<dbReference type="InterPro" id="IPR006102">
    <property type="entry name" value="Ig-like_GH2"/>
</dbReference>